<sequence>MAKLLNPPVPVLGFAAFSGTGKTTLIKALLPRLKARGLRVGVLKHAHHAFEIDQPGKDSYVLRKAGANPVMVSSAHRRALIQERPEPAEPVLAQELAWFDGTGLDLILVEGFKHERYPKIELHRPALGKPLLFPGDDSIIALATDGEPAVTPTIPRLDINDPERIAQFIVEDFLGRRTP</sequence>
<dbReference type="NCBIfam" id="TIGR00176">
    <property type="entry name" value="mobB"/>
    <property type="match status" value="1"/>
</dbReference>
<name>A0ABM9NK12_9GAMM</name>
<dbReference type="EMBL" id="OZ026884">
    <property type="protein sequence ID" value="CAL1240979.1"/>
    <property type="molecule type" value="Genomic_DNA"/>
</dbReference>
<dbReference type="PANTHER" id="PTHR40072:SF1">
    <property type="entry name" value="MOLYBDOPTERIN-GUANINE DINUCLEOTIDE BIOSYNTHESIS ADAPTER PROTEIN"/>
    <property type="match status" value="1"/>
</dbReference>
<evidence type="ECO:0000313" key="3">
    <source>
        <dbReference type="Proteomes" id="UP001497493"/>
    </source>
</evidence>
<dbReference type="Gene3D" id="3.40.50.300">
    <property type="entry name" value="P-loop containing nucleotide triphosphate hydrolases"/>
    <property type="match status" value="1"/>
</dbReference>
<accession>A0ABM9NK12</accession>
<organism evidence="2 3">
    <name type="scientific">Candidatus Methylocalor cossyra</name>
    <dbReference type="NCBI Taxonomy" id="3108543"/>
    <lineage>
        <taxon>Bacteria</taxon>
        <taxon>Pseudomonadati</taxon>
        <taxon>Pseudomonadota</taxon>
        <taxon>Gammaproteobacteria</taxon>
        <taxon>Methylococcales</taxon>
        <taxon>Methylococcaceae</taxon>
        <taxon>Candidatus Methylocalor</taxon>
    </lineage>
</organism>
<feature type="domain" description="Molybdopterin-guanine dinucleotide biosynthesis protein B (MobB)" evidence="1">
    <location>
        <begin position="11"/>
        <end position="145"/>
    </location>
</feature>
<evidence type="ECO:0000313" key="2">
    <source>
        <dbReference type="EMBL" id="CAL1240979.1"/>
    </source>
</evidence>
<gene>
    <name evidence="2" type="primary">mobB</name>
    <name evidence="2" type="ORF">MECH1_V1_2203</name>
</gene>
<dbReference type="SUPFAM" id="SSF52540">
    <property type="entry name" value="P-loop containing nucleoside triphosphate hydrolases"/>
    <property type="match status" value="1"/>
</dbReference>
<dbReference type="Proteomes" id="UP001497493">
    <property type="component" value="Chromosome"/>
</dbReference>
<evidence type="ECO:0000259" key="1">
    <source>
        <dbReference type="Pfam" id="PF03205"/>
    </source>
</evidence>
<keyword evidence="3" id="KW-1185">Reference proteome</keyword>
<dbReference type="InterPro" id="IPR027417">
    <property type="entry name" value="P-loop_NTPase"/>
</dbReference>
<dbReference type="Pfam" id="PF03205">
    <property type="entry name" value="MobB"/>
    <property type="match status" value="1"/>
</dbReference>
<dbReference type="RefSeq" id="WP_348757519.1">
    <property type="nucleotide sequence ID" value="NZ_OZ026884.1"/>
</dbReference>
<dbReference type="PANTHER" id="PTHR40072">
    <property type="entry name" value="MOLYBDOPTERIN-GUANINE DINUCLEOTIDE BIOSYNTHESIS ADAPTER PROTEIN-RELATED"/>
    <property type="match status" value="1"/>
</dbReference>
<proteinExistence type="predicted"/>
<dbReference type="CDD" id="cd03116">
    <property type="entry name" value="MobB"/>
    <property type="match status" value="1"/>
</dbReference>
<dbReference type="InterPro" id="IPR004435">
    <property type="entry name" value="MobB_dom"/>
</dbReference>
<reference evidence="2 3" key="1">
    <citation type="submission" date="2024-04" db="EMBL/GenBank/DDBJ databases">
        <authorList>
            <person name="Cremers G."/>
        </authorList>
    </citation>
    <scope>NUCLEOTIDE SEQUENCE [LARGE SCALE GENOMIC DNA]</scope>
    <source>
        <strain evidence="2">MeCH1-AG</strain>
    </source>
</reference>
<dbReference type="InterPro" id="IPR052539">
    <property type="entry name" value="MGD_biosynthesis_adapter"/>
</dbReference>
<protein>
    <submittedName>
        <fullName evidence="2">Molybdopterin-guanine dinucleotide biosynthesis adapter protein</fullName>
    </submittedName>
</protein>